<dbReference type="InterPro" id="IPR012337">
    <property type="entry name" value="RNaseH-like_sf"/>
</dbReference>
<dbReference type="PANTHER" id="PTHR45835">
    <property type="entry name" value="YALI0A06105P"/>
    <property type="match status" value="1"/>
</dbReference>
<feature type="domain" description="Integrase catalytic" evidence="1">
    <location>
        <begin position="4"/>
        <end position="97"/>
    </location>
</feature>
<dbReference type="InterPro" id="IPR001584">
    <property type="entry name" value="Integrase_cat-core"/>
</dbReference>
<keyword evidence="3" id="KW-1185">Reference proteome</keyword>
<dbReference type="eggNOG" id="KOG0017">
    <property type="taxonomic scope" value="Eukaryota"/>
</dbReference>
<sequence>MTQKIDIPTWKWEAINMDFITGLSRTRRQHDSIWVIVDRVTKSSRFLAVKTTDSAEDYAKLYINKIVRLHGVPLSIISDRGPQFTSHFWSNQTSAQV</sequence>
<dbReference type="Proteomes" id="UP000011115">
    <property type="component" value="Unassembled WGS sequence"/>
</dbReference>
<dbReference type="AlphaFoldDB" id="M1AKE9"/>
<dbReference type="InterPro" id="IPR036397">
    <property type="entry name" value="RNaseH_sf"/>
</dbReference>
<dbReference type="GO" id="GO:0003676">
    <property type="term" value="F:nucleic acid binding"/>
    <property type="evidence" value="ECO:0007669"/>
    <property type="project" value="InterPro"/>
</dbReference>
<evidence type="ECO:0000313" key="2">
    <source>
        <dbReference type="EnsemblPlants" id="PGSC0003DMT400024614"/>
    </source>
</evidence>
<dbReference type="HOGENOM" id="CLU_000384_6_7_1"/>
<dbReference type="STRING" id="4113.M1AKE9"/>
<dbReference type="OMA" id="WEAINMD"/>
<dbReference type="Gene3D" id="3.30.420.10">
    <property type="entry name" value="Ribonuclease H-like superfamily/Ribonuclease H"/>
    <property type="match status" value="1"/>
</dbReference>
<dbReference type="PANTHER" id="PTHR45835:SF91">
    <property type="entry name" value="RETROTRANSPOSON, TY3-GYPSY SUBCLASS-LIKE PROTEIN"/>
    <property type="match status" value="1"/>
</dbReference>
<protein>
    <submittedName>
        <fullName evidence="2">Retrotransposon protein</fullName>
    </submittedName>
</protein>
<reference evidence="2" key="2">
    <citation type="submission" date="2015-06" db="UniProtKB">
        <authorList>
            <consortium name="EnsemblPlants"/>
        </authorList>
    </citation>
    <scope>IDENTIFICATION</scope>
    <source>
        <strain evidence="2">DM1-3 516 R44</strain>
    </source>
</reference>
<dbReference type="PaxDb" id="4113-PGSC0003DMT400024614"/>
<dbReference type="InParanoid" id="M1AKE9"/>
<dbReference type="SUPFAM" id="SSF53098">
    <property type="entry name" value="Ribonuclease H-like"/>
    <property type="match status" value="1"/>
</dbReference>
<dbReference type="EnsemblPlants" id="PGSC0003DMT400024614">
    <property type="protein sequence ID" value="PGSC0003DMT400024614"/>
    <property type="gene ID" value="PGSC0003DMG400009524"/>
</dbReference>
<dbReference type="Gramene" id="PGSC0003DMT400024614">
    <property type="protein sequence ID" value="PGSC0003DMT400024614"/>
    <property type="gene ID" value="PGSC0003DMG400009524"/>
</dbReference>
<dbReference type="GO" id="GO:0015074">
    <property type="term" value="P:DNA integration"/>
    <property type="evidence" value="ECO:0007669"/>
    <property type="project" value="InterPro"/>
</dbReference>
<evidence type="ECO:0000313" key="3">
    <source>
        <dbReference type="Proteomes" id="UP000011115"/>
    </source>
</evidence>
<dbReference type="PROSITE" id="PS50994">
    <property type="entry name" value="INTEGRASE"/>
    <property type="match status" value="1"/>
</dbReference>
<organism evidence="2 3">
    <name type="scientific">Solanum tuberosum</name>
    <name type="common">Potato</name>
    <dbReference type="NCBI Taxonomy" id="4113"/>
    <lineage>
        <taxon>Eukaryota</taxon>
        <taxon>Viridiplantae</taxon>
        <taxon>Streptophyta</taxon>
        <taxon>Embryophyta</taxon>
        <taxon>Tracheophyta</taxon>
        <taxon>Spermatophyta</taxon>
        <taxon>Magnoliopsida</taxon>
        <taxon>eudicotyledons</taxon>
        <taxon>Gunneridae</taxon>
        <taxon>Pentapetalae</taxon>
        <taxon>asterids</taxon>
        <taxon>lamiids</taxon>
        <taxon>Solanales</taxon>
        <taxon>Solanaceae</taxon>
        <taxon>Solanoideae</taxon>
        <taxon>Solaneae</taxon>
        <taxon>Solanum</taxon>
    </lineage>
</organism>
<proteinExistence type="predicted"/>
<evidence type="ECO:0000259" key="1">
    <source>
        <dbReference type="PROSITE" id="PS50994"/>
    </source>
</evidence>
<accession>M1AKE9</accession>
<reference evidence="3" key="1">
    <citation type="journal article" date="2011" name="Nature">
        <title>Genome sequence and analysis of the tuber crop potato.</title>
        <authorList>
            <consortium name="The Potato Genome Sequencing Consortium"/>
        </authorList>
    </citation>
    <scope>NUCLEOTIDE SEQUENCE [LARGE SCALE GENOMIC DNA]</scope>
    <source>
        <strain evidence="3">cv. DM1-3 516 R44</strain>
    </source>
</reference>
<name>M1AKE9_SOLTU</name>